<evidence type="ECO:0000256" key="3">
    <source>
        <dbReference type="ARBA" id="ARBA00011233"/>
    </source>
</evidence>
<reference evidence="6" key="1">
    <citation type="submission" date="2022-01" db="EMBL/GenBank/DDBJ databases">
        <title>Gillisia lutea sp. nov., isolated from marine plastic residues from the Malvarosa beach (Valencia, Spain).</title>
        <authorList>
            <person name="Vidal-Verdu A."/>
            <person name="Molina-Menor E."/>
            <person name="Satari L."/>
            <person name="Pascual J."/>
            <person name="Pereto J."/>
            <person name="Porcar M."/>
        </authorList>
    </citation>
    <scope>NUCLEOTIDE SEQUENCE</scope>
    <source>
        <strain evidence="6">M10.2A</strain>
    </source>
</reference>
<dbReference type="NCBIfam" id="NF005499">
    <property type="entry name" value="PRK07114.1"/>
    <property type="match status" value="1"/>
</dbReference>
<dbReference type="EC" id="4.1.2.14" evidence="6"/>
<comment type="pathway">
    <text evidence="1">Carbohydrate acid metabolism.</text>
</comment>
<keyword evidence="5" id="KW-0119">Carbohydrate metabolism</keyword>
<dbReference type="Pfam" id="PF01081">
    <property type="entry name" value="Aldolase"/>
    <property type="match status" value="1"/>
</dbReference>
<dbReference type="GO" id="GO:0008700">
    <property type="term" value="F:(R,S)-4-hydroxy-2-oxoglutarate aldolase activity"/>
    <property type="evidence" value="ECO:0007669"/>
    <property type="project" value="UniProtKB-EC"/>
</dbReference>
<gene>
    <name evidence="6" type="ORF">L1I30_05410</name>
</gene>
<accession>A0ABS9EG30</accession>
<dbReference type="InterPro" id="IPR013785">
    <property type="entry name" value="Aldolase_TIM"/>
</dbReference>
<proteinExistence type="inferred from homology"/>
<dbReference type="InterPro" id="IPR000887">
    <property type="entry name" value="Aldlse_KDPG_KHG"/>
</dbReference>
<evidence type="ECO:0000256" key="2">
    <source>
        <dbReference type="ARBA" id="ARBA00006906"/>
    </source>
</evidence>
<sequence length="223" mass="24625">MKIYSRPEIALIFKETGLVPLFYHEDPATVINVMTACYKGGARLFEFTNRGEFAHEVFAEVIKYSRVNCPEMVLGVGSVTDAASASFYLSMGAQFVVSPVFRKDIALVCNRRKILYLPGCGSLTEICTAEEWGCEIVKLFPAALYGPEFVKAVLAPQPWTSIMPSGGVTLEKENLKDWFEAGVTCVGMGSALITKELVKNSDFGALEQKVSEVMDVIRELRSR</sequence>
<dbReference type="CDD" id="cd00452">
    <property type="entry name" value="KDPG_aldolase"/>
    <property type="match status" value="1"/>
</dbReference>
<evidence type="ECO:0000256" key="4">
    <source>
        <dbReference type="ARBA" id="ARBA00023239"/>
    </source>
</evidence>
<name>A0ABS9EG30_9FLAO</name>
<dbReference type="PANTHER" id="PTHR30246">
    <property type="entry name" value="2-KETO-3-DEOXY-6-PHOSPHOGLUCONATE ALDOLASE"/>
    <property type="match status" value="1"/>
</dbReference>
<comment type="similarity">
    <text evidence="2">Belongs to the KHG/KDPG aldolase family.</text>
</comment>
<keyword evidence="7" id="KW-1185">Reference proteome</keyword>
<dbReference type="PROSITE" id="PS00160">
    <property type="entry name" value="ALDOLASE_KDPG_KHG_2"/>
    <property type="match status" value="1"/>
</dbReference>
<organism evidence="6 7">
    <name type="scientific">Gillisia lutea</name>
    <dbReference type="NCBI Taxonomy" id="2909668"/>
    <lineage>
        <taxon>Bacteria</taxon>
        <taxon>Pseudomonadati</taxon>
        <taxon>Bacteroidota</taxon>
        <taxon>Flavobacteriia</taxon>
        <taxon>Flavobacteriales</taxon>
        <taxon>Flavobacteriaceae</taxon>
        <taxon>Gillisia</taxon>
    </lineage>
</organism>
<dbReference type="Proteomes" id="UP001179363">
    <property type="component" value="Unassembled WGS sequence"/>
</dbReference>
<dbReference type="PANTHER" id="PTHR30246:SF1">
    <property type="entry name" value="2-DEHYDRO-3-DEOXY-6-PHOSPHOGALACTONATE ALDOLASE-RELATED"/>
    <property type="match status" value="1"/>
</dbReference>
<dbReference type="Gene3D" id="3.20.20.70">
    <property type="entry name" value="Aldolase class I"/>
    <property type="match status" value="1"/>
</dbReference>
<evidence type="ECO:0000313" key="7">
    <source>
        <dbReference type="Proteomes" id="UP001179363"/>
    </source>
</evidence>
<protein>
    <submittedName>
        <fullName evidence="6">Bifunctional 4-hydroxy-2-oxoglutarate aldolase/2-dehydro-3-deoxy-phosphogluconate aldolase</fullName>
        <ecNumber evidence="6">4.1.2.14</ecNumber>
        <ecNumber evidence="6">4.1.3.16</ecNumber>
    </submittedName>
</protein>
<keyword evidence="4 6" id="KW-0456">Lyase</keyword>
<dbReference type="GO" id="GO:0008675">
    <property type="term" value="F:2-dehydro-3-deoxy-phosphogluconate aldolase activity"/>
    <property type="evidence" value="ECO:0007669"/>
    <property type="project" value="UniProtKB-EC"/>
</dbReference>
<comment type="subunit">
    <text evidence="3">Homotrimer.</text>
</comment>
<comment type="caution">
    <text evidence="6">The sequence shown here is derived from an EMBL/GenBank/DDBJ whole genome shotgun (WGS) entry which is preliminary data.</text>
</comment>
<evidence type="ECO:0000256" key="5">
    <source>
        <dbReference type="ARBA" id="ARBA00023277"/>
    </source>
</evidence>
<dbReference type="InterPro" id="IPR031338">
    <property type="entry name" value="KDPG/KHG_AS_2"/>
</dbReference>
<dbReference type="EMBL" id="JAKGTH010000007">
    <property type="protein sequence ID" value="MCF4101094.1"/>
    <property type="molecule type" value="Genomic_DNA"/>
</dbReference>
<evidence type="ECO:0000313" key="6">
    <source>
        <dbReference type="EMBL" id="MCF4101094.1"/>
    </source>
</evidence>
<dbReference type="SUPFAM" id="SSF51569">
    <property type="entry name" value="Aldolase"/>
    <property type="match status" value="1"/>
</dbReference>
<dbReference type="RefSeq" id="WP_236133245.1">
    <property type="nucleotide sequence ID" value="NZ_JAKGTH010000007.1"/>
</dbReference>
<dbReference type="EC" id="4.1.3.16" evidence="6"/>
<evidence type="ECO:0000256" key="1">
    <source>
        <dbReference type="ARBA" id="ARBA00004761"/>
    </source>
</evidence>